<protein>
    <submittedName>
        <fullName evidence="1">Uncharacterized protein</fullName>
    </submittedName>
</protein>
<proteinExistence type="predicted"/>
<evidence type="ECO:0000313" key="1">
    <source>
        <dbReference type="EMBL" id="KZC12894.1"/>
    </source>
</evidence>
<dbReference type="AlphaFoldDB" id="A0A154PN54"/>
<sequence>MNIRTSLARLREWFHFDLEYGDKVDDVIVYRSIGKITPLPAVFTHGRHTERCDISTYVTHRCIHMPHNTYRSVHKWVACSRL</sequence>
<dbReference type="Proteomes" id="UP000076502">
    <property type="component" value="Unassembled WGS sequence"/>
</dbReference>
<keyword evidence="2" id="KW-1185">Reference proteome</keyword>
<evidence type="ECO:0000313" key="2">
    <source>
        <dbReference type="Proteomes" id="UP000076502"/>
    </source>
</evidence>
<gene>
    <name evidence="1" type="ORF">WN55_04412</name>
</gene>
<reference evidence="1 2" key="1">
    <citation type="submission" date="2015-07" db="EMBL/GenBank/DDBJ databases">
        <title>The genome of Dufourea novaeangliae.</title>
        <authorList>
            <person name="Pan H."/>
            <person name="Kapheim K."/>
        </authorList>
    </citation>
    <scope>NUCLEOTIDE SEQUENCE [LARGE SCALE GENOMIC DNA]</scope>
    <source>
        <strain evidence="1">0120121106</strain>
        <tissue evidence="1">Whole body</tissue>
    </source>
</reference>
<name>A0A154PN54_DUFNO</name>
<accession>A0A154PN54</accession>
<dbReference type="EMBL" id="KQ434977">
    <property type="protein sequence ID" value="KZC12894.1"/>
    <property type="molecule type" value="Genomic_DNA"/>
</dbReference>
<organism evidence="1 2">
    <name type="scientific">Dufourea novaeangliae</name>
    <name type="common">Sweat bee</name>
    <dbReference type="NCBI Taxonomy" id="178035"/>
    <lineage>
        <taxon>Eukaryota</taxon>
        <taxon>Metazoa</taxon>
        <taxon>Ecdysozoa</taxon>
        <taxon>Arthropoda</taxon>
        <taxon>Hexapoda</taxon>
        <taxon>Insecta</taxon>
        <taxon>Pterygota</taxon>
        <taxon>Neoptera</taxon>
        <taxon>Endopterygota</taxon>
        <taxon>Hymenoptera</taxon>
        <taxon>Apocrita</taxon>
        <taxon>Aculeata</taxon>
        <taxon>Apoidea</taxon>
        <taxon>Anthophila</taxon>
        <taxon>Halictidae</taxon>
        <taxon>Rophitinae</taxon>
        <taxon>Dufourea</taxon>
    </lineage>
</organism>